<keyword evidence="3" id="KW-1003">Cell membrane</keyword>
<dbReference type="GO" id="GO:0005886">
    <property type="term" value="C:plasma membrane"/>
    <property type="evidence" value="ECO:0007669"/>
    <property type="project" value="UniProtKB-SubCell"/>
</dbReference>
<feature type="domain" description="ABC transmembrane type-1" evidence="8">
    <location>
        <begin position="79"/>
        <end position="259"/>
    </location>
</feature>
<evidence type="ECO:0000259" key="8">
    <source>
        <dbReference type="PROSITE" id="PS50928"/>
    </source>
</evidence>
<evidence type="ECO:0000313" key="10">
    <source>
        <dbReference type="Proteomes" id="UP000466554"/>
    </source>
</evidence>
<keyword evidence="2 7" id="KW-0813">Transport</keyword>
<evidence type="ECO:0000256" key="2">
    <source>
        <dbReference type="ARBA" id="ARBA00022448"/>
    </source>
</evidence>
<dbReference type="Gene3D" id="1.10.3720.10">
    <property type="entry name" value="MetI-like"/>
    <property type="match status" value="1"/>
</dbReference>
<keyword evidence="4 7" id="KW-0812">Transmembrane</keyword>
<dbReference type="AlphaFoldDB" id="A0A7I7U0P5"/>
<keyword evidence="6 7" id="KW-0472">Membrane</keyword>
<dbReference type="InterPro" id="IPR035906">
    <property type="entry name" value="MetI-like_sf"/>
</dbReference>
<sequence>MTAVTAMTLPTDRRGRPRRLPSFALDGRLLTVVFIVGLIGLQEILTRTDVLPSGYFPPASQIAEAFVTELTGTAMVSALWQTMSTWLLALGIAVVLGTAAGIMLGLLTPLEALLRPVIEFLRPVPSVALIPLVVLTIGTGSQSALFLAVFAAFWQVLVPAIAGVRAAHPVGLETARSYHLTTWQKIRWIQLPSMLPYLTTAIRLATSTTLILVVTAEIIIQMPGIGYEITMSRSAGNPARMYAFIVLSGLAGIALNALMRRLENKVLSAQGLGDTR</sequence>
<dbReference type="EMBL" id="AP022598">
    <property type="protein sequence ID" value="BBY74431.1"/>
    <property type="molecule type" value="Genomic_DNA"/>
</dbReference>
<keyword evidence="5 7" id="KW-1133">Transmembrane helix</keyword>
<dbReference type="PANTHER" id="PTHR30151:SF38">
    <property type="entry name" value="ALIPHATIC SULFONATES TRANSPORT PERMEASE PROTEIN SSUC-RELATED"/>
    <property type="match status" value="1"/>
</dbReference>
<dbReference type="SUPFAM" id="SSF161098">
    <property type="entry name" value="MetI-like"/>
    <property type="match status" value="1"/>
</dbReference>
<dbReference type="CDD" id="cd06261">
    <property type="entry name" value="TM_PBP2"/>
    <property type="match status" value="1"/>
</dbReference>
<dbReference type="GO" id="GO:0055085">
    <property type="term" value="P:transmembrane transport"/>
    <property type="evidence" value="ECO:0007669"/>
    <property type="project" value="InterPro"/>
</dbReference>
<comment type="subcellular location">
    <subcellularLocation>
        <location evidence="1 7">Cell membrane</location>
        <topology evidence="1 7">Multi-pass membrane protein</topology>
    </subcellularLocation>
</comment>
<dbReference type="PANTHER" id="PTHR30151">
    <property type="entry name" value="ALKANE SULFONATE ABC TRANSPORTER-RELATED, MEMBRANE SUBUNIT"/>
    <property type="match status" value="1"/>
</dbReference>
<dbReference type="InterPro" id="IPR000515">
    <property type="entry name" value="MetI-like"/>
</dbReference>
<name>A0A7I7U0P5_MYCPF</name>
<dbReference type="Pfam" id="PF00528">
    <property type="entry name" value="BPD_transp_1"/>
    <property type="match status" value="1"/>
</dbReference>
<protein>
    <submittedName>
        <fullName evidence="9">Nitrate ABC transporter permease</fullName>
    </submittedName>
</protein>
<feature type="transmembrane region" description="Helical" evidence="7">
    <location>
        <begin position="23"/>
        <end position="41"/>
    </location>
</feature>
<reference evidence="9 10" key="1">
    <citation type="journal article" date="2019" name="Emerg. Microbes Infect.">
        <title>Comprehensive subspecies identification of 175 nontuberculous mycobacteria species based on 7547 genomic profiles.</title>
        <authorList>
            <person name="Matsumoto Y."/>
            <person name="Kinjo T."/>
            <person name="Motooka D."/>
            <person name="Nabeya D."/>
            <person name="Jung N."/>
            <person name="Uechi K."/>
            <person name="Horii T."/>
            <person name="Iida T."/>
            <person name="Fujita J."/>
            <person name="Nakamura S."/>
        </authorList>
    </citation>
    <scope>NUCLEOTIDE SEQUENCE [LARGE SCALE GENOMIC DNA]</scope>
    <source>
        <strain evidence="9 10">JCM 6367</strain>
    </source>
</reference>
<organism evidence="9 10">
    <name type="scientific">Mycolicibacterium parafortuitum</name>
    <name type="common">Mycobacterium parafortuitum</name>
    <dbReference type="NCBI Taxonomy" id="39692"/>
    <lineage>
        <taxon>Bacteria</taxon>
        <taxon>Bacillati</taxon>
        <taxon>Actinomycetota</taxon>
        <taxon>Actinomycetes</taxon>
        <taxon>Mycobacteriales</taxon>
        <taxon>Mycobacteriaceae</taxon>
        <taxon>Mycolicibacterium</taxon>
    </lineage>
</organism>
<evidence type="ECO:0000256" key="3">
    <source>
        <dbReference type="ARBA" id="ARBA00022475"/>
    </source>
</evidence>
<dbReference type="PROSITE" id="PS50928">
    <property type="entry name" value="ABC_TM1"/>
    <property type="match status" value="1"/>
</dbReference>
<dbReference type="Proteomes" id="UP000466554">
    <property type="component" value="Chromosome"/>
</dbReference>
<evidence type="ECO:0000256" key="1">
    <source>
        <dbReference type="ARBA" id="ARBA00004651"/>
    </source>
</evidence>
<comment type="similarity">
    <text evidence="7">Belongs to the binding-protein-dependent transport system permease family.</text>
</comment>
<feature type="transmembrane region" description="Helical" evidence="7">
    <location>
        <begin position="86"/>
        <end position="108"/>
    </location>
</feature>
<evidence type="ECO:0000256" key="7">
    <source>
        <dbReference type="RuleBase" id="RU363032"/>
    </source>
</evidence>
<evidence type="ECO:0000256" key="6">
    <source>
        <dbReference type="ARBA" id="ARBA00023136"/>
    </source>
</evidence>
<proteinExistence type="inferred from homology"/>
<evidence type="ECO:0000256" key="4">
    <source>
        <dbReference type="ARBA" id="ARBA00022692"/>
    </source>
</evidence>
<evidence type="ECO:0000313" key="9">
    <source>
        <dbReference type="EMBL" id="BBY74431.1"/>
    </source>
</evidence>
<feature type="transmembrane region" description="Helical" evidence="7">
    <location>
        <begin position="195"/>
        <end position="220"/>
    </location>
</feature>
<feature type="transmembrane region" description="Helical" evidence="7">
    <location>
        <begin position="240"/>
        <end position="258"/>
    </location>
</feature>
<gene>
    <name evidence="9" type="primary">ssuC_2</name>
    <name evidence="9" type="ORF">MPRF_13300</name>
</gene>
<dbReference type="RefSeq" id="WP_163765836.1">
    <property type="nucleotide sequence ID" value="NZ_AP022598.1"/>
</dbReference>
<evidence type="ECO:0000256" key="5">
    <source>
        <dbReference type="ARBA" id="ARBA00022989"/>
    </source>
</evidence>
<accession>A0A7I7U0P5</accession>